<comment type="caution">
    <text evidence="1">The sequence shown here is derived from an EMBL/GenBank/DDBJ whole genome shotgun (WGS) entry which is preliminary data.</text>
</comment>
<gene>
    <name evidence="1" type="ORF">Y1Q_0018303</name>
</gene>
<name>A0A151PBZ4_ALLMI</name>
<dbReference type="Proteomes" id="UP000050525">
    <property type="component" value="Unassembled WGS sequence"/>
</dbReference>
<keyword evidence="2" id="KW-1185">Reference proteome</keyword>
<evidence type="ECO:0000313" key="2">
    <source>
        <dbReference type="Proteomes" id="UP000050525"/>
    </source>
</evidence>
<accession>A0A151PBZ4</accession>
<sequence>MPEDPYLGTLLACWARVHKLTAQTDPWIPLVLLALQPTAPSSHCHLHKHLCAPPPGHGIVACLGHAAPGSPRGP</sequence>
<dbReference type="AlphaFoldDB" id="A0A151PBZ4"/>
<organism evidence="1 2">
    <name type="scientific">Alligator mississippiensis</name>
    <name type="common">American alligator</name>
    <dbReference type="NCBI Taxonomy" id="8496"/>
    <lineage>
        <taxon>Eukaryota</taxon>
        <taxon>Metazoa</taxon>
        <taxon>Chordata</taxon>
        <taxon>Craniata</taxon>
        <taxon>Vertebrata</taxon>
        <taxon>Euteleostomi</taxon>
        <taxon>Archelosauria</taxon>
        <taxon>Archosauria</taxon>
        <taxon>Crocodylia</taxon>
        <taxon>Alligatoridae</taxon>
        <taxon>Alligatorinae</taxon>
        <taxon>Alligator</taxon>
    </lineage>
</organism>
<dbReference type="EMBL" id="AKHW03000499">
    <property type="protein sequence ID" value="KYO46500.1"/>
    <property type="molecule type" value="Genomic_DNA"/>
</dbReference>
<proteinExistence type="predicted"/>
<reference evidence="1 2" key="1">
    <citation type="journal article" date="2012" name="Genome Biol.">
        <title>Sequencing three crocodilian genomes to illuminate the evolution of archosaurs and amniotes.</title>
        <authorList>
            <person name="St John J.A."/>
            <person name="Braun E.L."/>
            <person name="Isberg S.R."/>
            <person name="Miles L.G."/>
            <person name="Chong A.Y."/>
            <person name="Gongora J."/>
            <person name="Dalzell P."/>
            <person name="Moran C."/>
            <person name="Bed'hom B."/>
            <person name="Abzhanov A."/>
            <person name="Burgess S.C."/>
            <person name="Cooksey A.M."/>
            <person name="Castoe T.A."/>
            <person name="Crawford N.G."/>
            <person name="Densmore L.D."/>
            <person name="Drew J.C."/>
            <person name="Edwards S.V."/>
            <person name="Faircloth B.C."/>
            <person name="Fujita M.K."/>
            <person name="Greenwold M.J."/>
            <person name="Hoffmann F.G."/>
            <person name="Howard J.M."/>
            <person name="Iguchi T."/>
            <person name="Janes D.E."/>
            <person name="Khan S.Y."/>
            <person name="Kohno S."/>
            <person name="de Koning A.J."/>
            <person name="Lance S.L."/>
            <person name="McCarthy F.M."/>
            <person name="McCormack J.E."/>
            <person name="Merchant M.E."/>
            <person name="Peterson D.G."/>
            <person name="Pollock D.D."/>
            <person name="Pourmand N."/>
            <person name="Raney B.J."/>
            <person name="Roessler K.A."/>
            <person name="Sanford J.R."/>
            <person name="Sawyer R.H."/>
            <person name="Schmidt C.J."/>
            <person name="Triplett E.W."/>
            <person name="Tuberville T.D."/>
            <person name="Venegas-Anaya M."/>
            <person name="Howard J.T."/>
            <person name="Jarvis E.D."/>
            <person name="Guillette L.J.Jr."/>
            <person name="Glenn T.C."/>
            <person name="Green R.E."/>
            <person name="Ray D.A."/>
        </authorList>
    </citation>
    <scope>NUCLEOTIDE SEQUENCE [LARGE SCALE GENOMIC DNA]</scope>
    <source>
        <strain evidence="1">KSC_2009_1</strain>
    </source>
</reference>
<protein>
    <submittedName>
        <fullName evidence="1">Uncharacterized protein</fullName>
    </submittedName>
</protein>
<evidence type="ECO:0000313" key="1">
    <source>
        <dbReference type="EMBL" id="KYO46500.1"/>
    </source>
</evidence>